<reference evidence="1" key="1">
    <citation type="submission" date="2020-05" db="EMBL/GenBank/DDBJ databases">
        <title>Large-scale comparative analyses of tick genomes elucidate their genetic diversity and vector capacities.</title>
        <authorList>
            <person name="Jia N."/>
            <person name="Wang J."/>
            <person name="Shi W."/>
            <person name="Du L."/>
            <person name="Sun Y."/>
            <person name="Zhan W."/>
            <person name="Jiang J."/>
            <person name="Wang Q."/>
            <person name="Zhang B."/>
            <person name="Ji P."/>
            <person name="Sakyi L.B."/>
            <person name="Cui X."/>
            <person name="Yuan T."/>
            <person name="Jiang B."/>
            <person name="Yang W."/>
            <person name="Lam T.T.-Y."/>
            <person name="Chang Q."/>
            <person name="Ding S."/>
            <person name="Wang X."/>
            <person name="Zhu J."/>
            <person name="Ruan X."/>
            <person name="Zhao L."/>
            <person name="Wei J."/>
            <person name="Que T."/>
            <person name="Du C."/>
            <person name="Cheng J."/>
            <person name="Dai P."/>
            <person name="Han X."/>
            <person name="Huang E."/>
            <person name="Gao Y."/>
            <person name="Liu J."/>
            <person name="Shao H."/>
            <person name="Ye R."/>
            <person name="Li L."/>
            <person name="Wei W."/>
            <person name="Wang X."/>
            <person name="Wang C."/>
            <person name="Yang T."/>
            <person name="Huo Q."/>
            <person name="Li W."/>
            <person name="Guo W."/>
            <person name="Chen H."/>
            <person name="Zhou L."/>
            <person name="Ni X."/>
            <person name="Tian J."/>
            <person name="Zhou Y."/>
            <person name="Sheng Y."/>
            <person name="Liu T."/>
            <person name="Pan Y."/>
            <person name="Xia L."/>
            <person name="Li J."/>
            <person name="Zhao F."/>
            <person name="Cao W."/>
        </authorList>
    </citation>
    <scope>NUCLEOTIDE SEQUENCE</scope>
    <source>
        <strain evidence="1">Hyas-2018</strain>
    </source>
</reference>
<accession>A0ACB7RR33</accession>
<proteinExistence type="predicted"/>
<gene>
    <name evidence="1" type="ORF">HPB50_015178</name>
</gene>
<evidence type="ECO:0000313" key="1">
    <source>
        <dbReference type="EMBL" id="KAH6924314.1"/>
    </source>
</evidence>
<sequence length="194" mass="21330">MKCLDELCCRLLSLSGDVLQHLDDEDSLDLPKVRGKSILEAVSSIRAHVESIDEPHERMECIAHIYCCLAGQGLIRPWVLYRGNTCMNAGVIVANILNEMDGAHKGAFYTKSMTSFTCTCLMASSRVGTSSYEPYFFCTWGLLSYLAVYQAPEGHSLLLRRALSRVLGGEPNSSHLGIYGNMHDAMAAASQLFS</sequence>
<dbReference type="EMBL" id="CM023488">
    <property type="protein sequence ID" value="KAH6924314.1"/>
    <property type="molecule type" value="Genomic_DNA"/>
</dbReference>
<name>A0ACB7RR33_HYAAI</name>
<keyword evidence="2" id="KW-1185">Reference proteome</keyword>
<protein>
    <submittedName>
        <fullName evidence="1">Uncharacterized protein</fullName>
    </submittedName>
</protein>
<comment type="caution">
    <text evidence="1">The sequence shown here is derived from an EMBL/GenBank/DDBJ whole genome shotgun (WGS) entry which is preliminary data.</text>
</comment>
<dbReference type="Proteomes" id="UP000821845">
    <property type="component" value="Chromosome 8"/>
</dbReference>
<organism evidence="1 2">
    <name type="scientific">Hyalomma asiaticum</name>
    <name type="common">Tick</name>
    <dbReference type="NCBI Taxonomy" id="266040"/>
    <lineage>
        <taxon>Eukaryota</taxon>
        <taxon>Metazoa</taxon>
        <taxon>Ecdysozoa</taxon>
        <taxon>Arthropoda</taxon>
        <taxon>Chelicerata</taxon>
        <taxon>Arachnida</taxon>
        <taxon>Acari</taxon>
        <taxon>Parasitiformes</taxon>
        <taxon>Ixodida</taxon>
        <taxon>Ixodoidea</taxon>
        <taxon>Ixodidae</taxon>
        <taxon>Hyalomminae</taxon>
        <taxon>Hyalomma</taxon>
    </lineage>
</organism>
<evidence type="ECO:0000313" key="2">
    <source>
        <dbReference type="Proteomes" id="UP000821845"/>
    </source>
</evidence>